<proteinExistence type="predicted"/>
<dbReference type="InterPro" id="IPR003594">
    <property type="entry name" value="HATPase_dom"/>
</dbReference>
<keyword evidence="6" id="KW-1185">Reference proteome</keyword>
<comment type="caution">
    <text evidence="5">The sequence shown here is derived from an EMBL/GenBank/DDBJ whole genome shotgun (WGS) entry which is preliminary data.</text>
</comment>
<dbReference type="SUPFAM" id="SSF55781">
    <property type="entry name" value="GAF domain-like"/>
    <property type="match status" value="2"/>
</dbReference>
<gene>
    <name evidence="5" type="ORF">Cch02nite_78230</name>
</gene>
<keyword evidence="3" id="KW-0902">Two-component regulatory system</keyword>
<protein>
    <submittedName>
        <fullName evidence="5">Histidine kinase</fullName>
    </submittedName>
</protein>
<dbReference type="Pfam" id="PF02518">
    <property type="entry name" value="HATPase_c"/>
    <property type="match status" value="1"/>
</dbReference>
<dbReference type="EMBL" id="BONG01000094">
    <property type="protein sequence ID" value="GIF94379.1"/>
    <property type="molecule type" value="Genomic_DNA"/>
</dbReference>
<dbReference type="PANTHER" id="PTHR24421">
    <property type="entry name" value="NITRATE/NITRITE SENSOR PROTEIN NARX-RELATED"/>
    <property type="match status" value="1"/>
</dbReference>
<dbReference type="PANTHER" id="PTHR24421:SF56">
    <property type="entry name" value="OXYGEN SENSOR HISTIDINE KINASE RESPONSE REGULATOR DOST"/>
    <property type="match status" value="1"/>
</dbReference>
<dbReference type="InterPro" id="IPR050482">
    <property type="entry name" value="Sensor_HK_TwoCompSys"/>
</dbReference>
<dbReference type="GO" id="GO:0000155">
    <property type="term" value="F:phosphorelay sensor kinase activity"/>
    <property type="evidence" value="ECO:0007669"/>
    <property type="project" value="InterPro"/>
</dbReference>
<dbReference type="CDD" id="cd16917">
    <property type="entry name" value="HATPase_UhpB-NarQ-NarX-like"/>
    <property type="match status" value="1"/>
</dbReference>
<dbReference type="InterPro" id="IPR011712">
    <property type="entry name" value="Sig_transdc_His_kin_sub3_dim/P"/>
</dbReference>
<evidence type="ECO:0000259" key="4">
    <source>
        <dbReference type="SMART" id="SM00065"/>
    </source>
</evidence>
<evidence type="ECO:0000313" key="5">
    <source>
        <dbReference type="EMBL" id="GIF94379.1"/>
    </source>
</evidence>
<dbReference type="SMART" id="SM00065">
    <property type="entry name" value="GAF"/>
    <property type="match status" value="2"/>
</dbReference>
<evidence type="ECO:0000256" key="2">
    <source>
        <dbReference type="ARBA" id="ARBA00022777"/>
    </source>
</evidence>
<dbReference type="GO" id="GO:0046983">
    <property type="term" value="F:protein dimerization activity"/>
    <property type="evidence" value="ECO:0007669"/>
    <property type="project" value="InterPro"/>
</dbReference>
<dbReference type="Pfam" id="PF07730">
    <property type="entry name" value="HisKA_3"/>
    <property type="match status" value="1"/>
</dbReference>
<dbReference type="AlphaFoldDB" id="A0A8J3K5E5"/>
<dbReference type="InterPro" id="IPR003018">
    <property type="entry name" value="GAF"/>
</dbReference>
<keyword evidence="2 5" id="KW-0418">Kinase</keyword>
<dbReference type="InterPro" id="IPR029016">
    <property type="entry name" value="GAF-like_dom_sf"/>
</dbReference>
<accession>A0A8J3K5E5</accession>
<dbReference type="Gene3D" id="1.20.5.1930">
    <property type="match status" value="1"/>
</dbReference>
<feature type="domain" description="GAF" evidence="4">
    <location>
        <begin position="222"/>
        <end position="360"/>
    </location>
</feature>
<evidence type="ECO:0000256" key="3">
    <source>
        <dbReference type="ARBA" id="ARBA00023012"/>
    </source>
</evidence>
<dbReference type="Proteomes" id="UP000619293">
    <property type="component" value="Unassembled WGS sequence"/>
</dbReference>
<reference evidence="5 6" key="1">
    <citation type="submission" date="2021-01" db="EMBL/GenBank/DDBJ databases">
        <title>Whole genome shotgun sequence of Catellatospora chokoriensis NBRC 107358.</title>
        <authorList>
            <person name="Komaki H."/>
            <person name="Tamura T."/>
        </authorList>
    </citation>
    <scope>NUCLEOTIDE SEQUENCE [LARGE SCALE GENOMIC DNA]</scope>
    <source>
        <strain evidence="5 6">NBRC 107358</strain>
    </source>
</reference>
<dbReference type="Gene3D" id="3.30.565.10">
    <property type="entry name" value="Histidine kinase-like ATPase, C-terminal domain"/>
    <property type="match status" value="1"/>
</dbReference>
<dbReference type="GO" id="GO:0016020">
    <property type="term" value="C:membrane"/>
    <property type="evidence" value="ECO:0007669"/>
    <property type="project" value="InterPro"/>
</dbReference>
<evidence type="ECO:0000256" key="1">
    <source>
        <dbReference type="ARBA" id="ARBA00022679"/>
    </source>
</evidence>
<keyword evidence="1" id="KW-0808">Transferase</keyword>
<sequence>MEQQWASLGLSPLSRVQLDELLQELLDRVSEVMASRERLRSLLDAVVGIGTDLDLRSTLERIVVAACRLADARYGALGVLGPDDRLVEFITHGISPEQHAAIGDLPTGHGVLGLLISHPEPVRVPDISAHPRSVGFPPNHPPMHSFLGVPIRIRDQVFGNLYLAEKRTAAEFTDDDQEITIALAAAAGAAIENARLYALAQRRQHWLAATAEIINSLGEDTSTAEALELVARRAREVAGADLVAVLLHDEDDATLTVAVVDAAEPVPGLTGAVLPVGQTGFAPVLANQQVVSLDQLGKAAPWPVAVPDIRGIAAPFAAGQGVLLVAYAGAARADDELLLTAFAGQAGLALLRARAREDREQLLVLSDRERIARDLHDVVIQRLFATGLQLQTVASMASTRPELANRIGSAVDALDSTIRDIRGAIFELRSPAGQSLRAELRTLVDGAAESLGFRPDLVLDGPLDSAVPDELRADLLAVIREALSNVVRHAHAGRVQVAITIGGGRLSATVTDNGAGGAIPRGGLLNLAERAALHAGRLTVEAGEPAGTVLRWSVPTS</sequence>
<name>A0A8J3K5E5_9ACTN</name>
<dbReference type="InterPro" id="IPR036890">
    <property type="entry name" value="HATPase_C_sf"/>
</dbReference>
<dbReference type="Gene3D" id="3.30.450.40">
    <property type="match status" value="2"/>
</dbReference>
<evidence type="ECO:0000313" key="6">
    <source>
        <dbReference type="Proteomes" id="UP000619293"/>
    </source>
</evidence>
<feature type="domain" description="GAF" evidence="4">
    <location>
        <begin position="54"/>
        <end position="201"/>
    </location>
</feature>
<organism evidence="5 6">
    <name type="scientific">Catellatospora chokoriensis</name>
    <dbReference type="NCBI Taxonomy" id="310353"/>
    <lineage>
        <taxon>Bacteria</taxon>
        <taxon>Bacillati</taxon>
        <taxon>Actinomycetota</taxon>
        <taxon>Actinomycetes</taxon>
        <taxon>Micromonosporales</taxon>
        <taxon>Micromonosporaceae</taxon>
        <taxon>Catellatospora</taxon>
    </lineage>
</organism>
<dbReference type="SUPFAM" id="SSF55874">
    <property type="entry name" value="ATPase domain of HSP90 chaperone/DNA topoisomerase II/histidine kinase"/>
    <property type="match status" value="1"/>
</dbReference>
<dbReference type="Pfam" id="PF13185">
    <property type="entry name" value="GAF_2"/>
    <property type="match status" value="1"/>
</dbReference>